<comment type="caution">
    <text evidence="1">The sequence shown here is derived from an EMBL/GenBank/DDBJ whole genome shotgun (WGS) entry which is preliminary data.</text>
</comment>
<dbReference type="STRING" id="651561.BBI00_12655"/>
<dbReference type="EMBL" id="MAYG01000001">
    <property type="protein sequence ID" value="OCA75785.1"/>
    <property type="molecule type" value="Genomic_DNA"/>
</dbReference>
<gene>
    <name evidence="1" type="ORF">BBI00_12655</name>
</gene>
<dbReference type="OrthoDB" id="2625026at2"/>
<evidence type="ECO:0000313" key="1">
    <source>
        <dbReference type="EMBL" id="OCA75785.1"/>
    </source>
</evidence>
<dbReference type="Proteomes" id="UP000093432">
    <property type="component" value="Unassembled WGS sequence"/>
</dbReference>
<proteinExistence type="predicted"/>
<sequence>MKNKLRKIMINNLEYLYSVTDRFYSGTGMSKLVIKVFLSGYKQTPLLIEFLTLNDYYTGQPLKSGIKLMNKLMNTETEVNLNEPKYIRQFILQGQMNGWTGINIIEKQNGLHYLEQLGLNTDRLIP</sequence>
<dbReference type="RefSeq" id="WP_065399732.1">
    <property type="nucleotide sequence ID" value="NZ_JAKYXH010000002.1"/>
</dbReference>
<evidence type="ECO:0000313" key="2">
    <source>
        <dbReference type="Proteomes" id="UP000093432"/>
    </source>
</evidence>
<accession>A0A1B8ZW16</accession>
<protein>
    <submittedName>
        <fullName evidence="1">Uncharacterized protein</fullName>
    </submittedName>
</protein>
<organism evidence="1 2">
    <name type="scientific">Chryseobacterium arthrosphaerae</name>
    <dbReference type="NCBI Taxonomy" id="651561"/>
    <lineage>
        <taxon>Bacteria</taxon>
        <taxon>Pseudomonadati</taxon>
        <taxon>Bacteroidota</taxon>
        <taxon>Flavobacteriia</taxon>
        <taxon>Flavobacteriales</taxon>
        <taxon>Weeksellaceae</taxon>
        <taxon>Chryseobacterium group</taxon>
        <taxon>Chryseobacterium</taxon>
    </lineage>
</organism>
<name>A0A1B8ZW16_9FLAO</name>
<reference evidence="2" key="1">
    <citation type="submission" date="2016-07" db="EMBL/GenBank/DDBJ databases">
        <authorList>
            <person name="Florea S."/>
            <person name="Webb J.S."/>
            <person name="Jaromczyk J."/>
            <person name="Schardl C.L."/>
        </authorList>
    </citation>
    <scope>NUCLEOTIDE SEQUENCE [LARGE SCALE GENOMIC DNA]</scope>
    <source>
        <strain evidence="2">CC-VM-7</strain>
    </source>
</reference>
<dbReference type="AlphaFoldDB" id="A0A1B8ZW16"/>